<keyword evidence="8" id="KW-0645">Protease</keyword>
<dbReference type="CDD" id="cd00190">
    <property type="entry name" value="Tryp_SPc"/>
    <property type="match status" value="1"/>
</dbReference>
<keyword evidence="8" id="KW-0720">Serine protease</keyword>
<sequence>MWHKRICAIYFIIVTNIHIEAELQLNVTSGIKRLDQPWVWSEEVTPKSKSGLGATHTTEEPTTESSDNPCSLYEPPRPDFRAPGRRISETKCLEYIWERKNREDQTLRNNKCLAYRLTQKGPNIPHFAIGGRNALPGEFPHMGALGWRAVVGTWIFKCGASLISAKFLLTAAHCSKATLRDSNIVSVDPEIVRLGDKNIIDTYANGVNPVDAKILRIIVHPQYKAPKKYFDIAIIELAEEVWFSSNVQPACLWNNYNNLLLMHGNSATLTGWGVIETATRLTSPILQAAVVDIIDSELCDDLLRQSCNRQWCGILEHQICAGKLAGGVDACQGDSGGPLQVKISLPPSPEGSMHFVIGVTSFGIGCARPNLPGVYTRVSSFVDWIEGIVWPES</sequence>
<keyword evidence="12" id="KW-1185">Reference proteome</keyword>
<dbReference type="GO" id="GO:0004252">
    <property type="term" value="F:serine-type endopeptidase activity"/>
    <property type="evidence" value="ECO:0007669"/>
    <property type="project" value="InterPro"/>
</dbReference>
<dbReference type="PROSITE" id="PS00134">
    <property type="entry name" value="TRYPSIN_HIS"/>
    <property type="match status" value="1"/>
</dbReference>
<evidence type="ECO:0000256" key="3">
    <source>
        <dbReference type="ARBA" id="ARBA00023157"/>
    </source>
</evidence>
<dbReference type="GO" id="GO:0005576">
    <property type="term" value="C:extracellular region"/>
    <property type="evidence" value="ECO:0007669"/>
    <property type="project" value="UniProtKB-SubCell"/>
</dbReference>
<evidence type="ECO:0000256" key="6">
    <source>
        <dbReference type="ARBA" id="ARBA00055534"/>
    </source>
</evidence>
<dbReference type="PROSITE" id="PS50240">
    <property type="entry name" value="TRYPSIN_DOM"/>
    <property type="match status" value="1"/>
</dbReference>
<keyword evidence="7" id="KW-1205">Fibrinolytic toxin</keyword>
<dbReference type="Proteomes" id="UP000838756">
    <property type="component" value="Unassembled WGS sequence"/>
</dbReference>
<feature type="region of interest" description="Disordered" evidence="9">
    <location>
        <begin position="45"/>
        <end position="75"/>
    </location>
</feature>
<dbReference type="InterPro" id="IPR001254">
    <property type="entry name" value="Trypsin_dom"/>
</dbReference>
<accession>A0A8S4RYX5</accession>
<evidence type="ECO:0000256" key="5">
    <source>
        <dbReference type="ARBA" id="ARBA00024195"/>
    </source>
</evidence>
<dbReference type="OrthoDB" id="546450at2759"/>
<reference evidence="11" key="1">
    <citation type="submission" date="2022-03" db="EMBL/GenBank/DDBJ databases">
        <authorList>
            <person name="Lindestad O."/>
        </authorList>
    </citation>
    <scope>NUCLEOTIDE SEQUENCE</scope>
</reference>
<dbReference type="Pfam" id="PF00089">
    <property type="entry name" value="Trypsin"/>
    <property type="match status" value="1"/>
</dbReference>
<dbReference type="InterPro" id="IPR009003">
    <property type="entry name" value="Peptidase_S1_PA"/>
</dbReference>
<dbReference type="InterPro" id="IPR043504">
    <property type="entry name" value="Peptidase_S1_PA_chymotrypsin"/>
</dbReference>
<feature type="domain" description="Peptidase S1" evidence="10">
    <location>
        <begin position="128"/>
        <end position="390"/>
    </location>
</feature>
<comment type="similarity">
    <text evidence="5">Belongs to the peptidase S1 family. CLIP subfamily.</text>
</comment>
<dbReference type="InterPro" id="IPR018114">
    <property type="entry name" value="TRYPSIN_HIS"/>
</dbReference>
<evidence type="ECO:0000256" key="8">
    <source>
        <dbReference type="RuleBase" id="RU363034"/>
    </source>
</evidence>
<comment type="caution">
    <text evidence="11">The sequence shown here is derived from an EMBL/GenBank/DDBJ whole genome shotgun (WGS) entry which is preliminary data.</text>
</comment>
<evidence type="ECO:0000256" key="2">
    <source>
        <dbReference type="ARBA" id="ARBA00022656"/>
    </source>
</evidence>
<protein>
    <submittedName>
        <fullName evidence="11">Jg12977 protein</fullName>
    </submittedName>
</protein>
<dbReference type="PANTHER" id="PTHR24252">
    <property type="entry name" value="ACROSIN-RELATED"/>
    <property type="match status" value="1"/>
</dbReference>
<dbReference type="GO" id="GO:0090729">
    <property type="term" value="F:toxin activity"/>
    <property type="evidence" value="ECO:0007669"/>
    <property type="project" value="UniProtKB-KW"/>
</dbReference>
<dbReference type="EMBL" id="CAKXAJ010025642">
    <property type="protein sequence ID" value="CAH2242396.1"/>
    <property type="molecule type" value="Genomic_DNA"/>
</dbReference>
<evidence type="ECO:0000256" key="1">
    <source>
        <dbReference type="ARBA" id="ARBA00004239"/>
    </source>
</evidence>
<comment type="function">
    <text evidence="6">Fibrinolytic activity; shows preferential cleavage of Arg-Gly bonds in all three fibrinogen chains. Contact with the caterpillars causes severe bleeding, due the anticoagulant effect of the protein.</text>
</comment>
<evidence type="ECO:0000259" key="10">
    <source>
        <dbReference type="PROSITE" id="PS50240"/>
    </source>
</evidence>
<evidence type="ECO:0000313" key="12">
    <source>
        <dbReference type="Proteomes" id="UP000838756"/>
    </source>
</evidence>
<dbReference type="Gene3D" id="2.40.10.10">
    <property type="entry name" value="Trypsin-like serine proteases"/>
    <property type="match status" value="2"/>
</dbReference>
<dbReference type="PROSITE" id="PS00135">
    <property type="entry name" value="TRYPSIN_SER"/>
    <property type="match status" value="1"/>
</dbReference>
<keyword evidence="8" id="KW-0378">Hydrolase</keyword>
<proteinExistence type="inferred from homology"/>
<keyword evidence="4" id="KW-1199">Hemostasis impairing toxin</keyword>
<gene>
    <name evidence="11" type="primary">jg12977</name>
    <name evidence="11" type="ORF">PAEG_LOCUS18719</name>
</gene>
<dbReference type="GO" id="GO:0006508">
    <property type="term" value="P:proteolysis"/>
    <property type="evidence" value="ECO:0007669"/>
    <property type="project" value="UniProtKB-KW"/>
</dbReference>
<evidence type="ECO:0000256" key="7">
    <source>
        <dbReference type="ARBA" id="ARBA00084094"/>
    </source>
</evidence>
<keyword evidence="2" id="KW-0800">Toxin</keyword>
<dbReference type="InterPro" id="IPR033116">
    <property type="entry name" value="TRYPSIN_SER"/>
</dbReference>
<name>A0A8S4RYX5_9NEOP</name>
<keyword evidence="3" id="KW-1015">Disulfide bond</keyword>
<dbReference type="FunFam" id="2.40.10.10:FF:000002">
    <property type="entry name" value="Transmembrane protease serine"/>
    <property type="match status" value="1"/>
</dbReference>
<evidence type="ECO:0000256" key="9">
    <source>
        <dbReference type="SAM" id="MobiDB-lite"/>
    </source>
</evidence>
<dbReference type="PANTHER" id="PTHR24252:SF7">
    <property type="entry name" value="HYALIN"/>
    <property type="match status" value="1"/>
</dbReference>
<dbReference type="PRINTS" id="PR00722">
    <property type="entry name" value="CHYMOTRYPSIN"/>
</dbReference>
<comment type="subcellular location">
    <subcellularLocation>
        <location evidence="1">Secreted</location>
        <location evidence="1">Extracellular space</location>
    </subcellularLocation>
</comment>
<dbReference type="SUPFAM" id="SSF50494">
    <property type="entry name" value="Trypsin-like serine proteases"/>
    <property type="match status" value="1"/>
</dbReference>
<organism evidence="11 12">
    <name type="scientific">Pararge aegeria aegeria</name>
    <dbReference type="NCBI Taxonomy" id="348720"/>
    <lineage>
        <taxon>Eukaryota</taxon>
        <taxon>Metazoa</taxon>
        <taxon>Ecdysozoa</taxon>
        <taxon>Arthropoda</taxon>
        <taxon>Hexapoda</taxon>
        <taxon>Insecta</taxon>
        <taxon>Pterygota</taxon>
        <taxon>Neoptera</taxon>
        <taxon>Endopterygota</taxon>
        <taxon>Lepidoptera</taxon>
        <taxon>Glossata</taxon>
        <taxon>Ditrysia</taxon>
        <taxon>Papilionoidea</taxon>
        <taxon>Nymphalidae</taxon>
        <taxon>Satyrinae</taxon>
        <taxon>Satyrini</taxon>
        <taxon>Parargina</taxon>
        <taxon>Pararge</taxon>
    </lineage>
</organism>
<dbReference type="AlphaFoldDB" id="A0A8S4RYX5"/>
<dbReference type="FunFam" id="2.40.10.10:FF:000068">
    <property type="entry name" value="transmembrane protease serine 2"/>
    <property type="match status" value="1"/>
</dbReference>
<evidence type="ECO:0000256" key="4">
    <source>
        <dbReference type="ARBA" id="ARBA00023240"/>
    </source>
</evidence>
<evidence type="ECO:0000313" key="11">
    <source>
        <dbReference type="EMBL" id="CAH2242396.1"/>
    </source>
</evidence>
<dbReference type="SMART" id="SM00020">
    <property type="entry name" value="Tryp_SPc"/>
    <property type="match status" value="1"/>
</dbReference>
<dbReference type="InterPro" id="IPR001314">
    <property type="entry name" value="Peptidase_S1A"/>
</dbReference>